<dbReference type="AlphaFoldDB" id="A0A6V8H2C1"/>
<feature type="transmembrane region" description="Helical" evidence="1">
    <location>
        <begin position="311"/>
        <end position="331"/>
    </location>
</feature>
<keyword evidence="4" id="KW-1185">Reference proteome</keyword>
<keyword evidence="1" id="KW-0812">Transmembrane</keyword>
<proteinExistence type="predicted"/>
<sequence length="381" mass="42986">MQPLRHTMDNLASDCIEPLARLASDGKTLENSKPDLMKLDMYALLRDNYEKHEALTRLWEQTNTIPDWVDWAQIERGQKVYYRYGHSMGIALAFQSLLGGMGSGNIVETLGRTGGFSAKVVRHRLLETLQHTLQVTKSLESIRPGGDGHASTVRVRLLHASVRNRILQLAEKRPAYYDVARHGIPINDLDSIGTICSFAPTVIYIGLPRQGIFMSDQEAADYIALWRLIAHYIGTPTEWFKTPSRARTVMESIMVAEINPTRMSGVLARNIIQGLKNTPPLYASAGVLEGLTRSLIGNELSNELGIGNPDIFAWMFVGWVFIYAATLAYICRSVQALDEKQVQYNKKKFWVLLMDAKTGLGKETNFDFKYVPHDEKQNRNR</sequence>
<dbReference type="Proteomes" id="UP000053095">
    <property type="component" value="Unassembled WGS sequence"/>
</dbReference>
<evidence type="ECO:0000313" key="3">
    <source>
        <dbReference type="EMBL" id="GAM35150.1"/>
    </source>
</evidence>
<dbReference type="InterPro" id="IPR018713">
    <property type="entry name" value="MPAB/Lcp_cat_dom"/>
</dbReference>
<feature type="domain" description="ER-bound oxygenase mpaB/mpaB'/Rubber oxygenase catalytic" evidence="2">
    <location>
        <begin position="84"/>
        <end position="309"/>
    </location>
</feature>
<evidence type="ECO:0000259" key="2">
    <source>
        <dbReference type="Pfam" id="PF09995"/>
    </source>
</evidence>
<evidence type="ECO:0000256" key="1">
    <source>
        <dbReference type="SAM" id="Phobius"/>
    </source>
</evidence>
<dbReference type="InterPro" id="IPR037473">
    <property type="entry name" value="Lcp-like"/>
</dbReference>
<keyword evidence="1" id="KW-1133">Transmembrane helix</keyword>
<evidence type="ECO:0000313" key="4">
    <source>
        <dbReference type="Proteomes" id="UP000053095"/>
    </source>
</evidence>
<dbReference type="PANTHER" id="PTHR37539">
    <property type="entry name" value="SECRETED PROTEIN-RELATED"/>
    <property type="match status" value="1"/>
</dbReference>
<organism evidence="3 4">
    <name type="scientific">Talaromyces pinophilus</name>
    <name type="common">Penicillium pinophilum</name>
    <dbReference type="NCBI Taxonomy" id="128442"/>
    <lineage>
        <taxon>Eukaryota</taxon>
        <taxon>Fungi</taxon>
        <taxon>Dikarya</taxon>
        <taxon>Ascomycota</taxon>
        <taxon>Pezizomycotina</taxon>
        <taxon>Eurotiomycetes</taxon>
        <taxon>Eurotiomycetidae</taxon>
        <taxon>Eurotiales</taxon>
        <taxon>Trichocomaceae</taxon>
        <taxon>Talaromyces</taxon>
        <taxon>Talaromyces sect. Talaromyces</taxon>
    </lineage>
</organism>
<gene>
    <name evidence="3" type="ORF">TCE0_017f03250</name>
</gene>
<comment type="caution">
    <text evidence="3">The sequence shown here is derived from an EMBL/GenBank/DDBJ whole genome shotgun (WGS) entry which is preliminary data.</text>
</comment>
<protein>
    <recommendedName>
        <fullName evidence="2">ER-bound oxygenase mpaB/mpaB'/Rubber oxygenase catalytic domain-containing protein</fullName>
    </recommendedName>
</protein>
<dbReference type="Pfam" id="PF09995">
    <property type="entry name" value="MPAB_Lcp_cat"/>
    <property type="match status" value="1"/>
</dbReference>
<keyword evidence="1" id="KW-0472">Membrane</keyword>
<reference evidence="4" key="1">
    <citation type="journal article" date="2015" name="Genome Announc.">
        <title>Draft genome sequence of Talaromyces cellulolyticus strain Y-94, a source of lignocellulosic biomass-degrading enzymes.</title>
        <authorList>
            <person name="Fujii T."/>
            <person name="Koike H."/>
            <person name="Sawayama S."/>
            <person name="Yano S."/>
            <person name="Inoue H."/>
        </authorList>
    </citation>
    <scope>NUCLEOTIDE SEQUENCE [LARGE SCALE GENOMIC DNA]</scope>
    <source>
        <strain evidence="4">Y-94</strain>
    </source>
</reference>
<accession>A0A6V8H2C1</accession>
<dbReference type="GO" id="GO:0016491">
    <property type="term" value="F:oxidoreductase activity"/>
    <property type="evidence" value="ECO:0007669"/>
    <property type="project" value="InterPro"/>
</dbReference>
<name>A0A6V8H2C1_TALPI</name>
<dbReference type="EMBL" id="DF933813">
    <property type="protein sequence ID" value="GAM35150.1"/>
    <property type="molecule type" value="Genomic_DNA"/>
</dbReference>
<dbReference type="PANTHER" id="PTHR37539:SF1">
    <property type="entry name" value="ER-BOUND OXYGENASE MPAB_MPAB'_RUBBER OXYGENASE CATALYTIC DOMAIN-CONTAINING PROTEIN"/>
    <property type="match status" value="1"/>
</dbReference>